<accession>A0ABX1MQU0</accession>
<dbReference type="Gene3D" id="3.40.30.10">
    <property type="entry name" value="Glutaredoxin"/>
    <property type="match status" value="1"/>
</dbReference>
<dbReference type="InterPro" id="IPR005243">
    <property type="entry name" value="THIRX-like_proc"/>
</dbReference>
<evidence type="ECO:0000313" key="3">
    <source>
        <dbReference type="Proteomes" id="UP000652074"/>
    </source>
</evidence>
<dbReference type="PIRSF" id="PIRSF037031">
    <property type="entry name" value="Redox_disulphide_2"/>
    <property type="match status" value="1"/>
</dbReference>
<keyword evidence="3" id="KW-1185">Reference proteome</keyword>
<protein>
    <submittedName>
        <fullName evidence="2">Thioredoxin family protein</fullName>
    </submittedName>
</protein>
<proteinExistence type="predicted"/>
<feature type="domain" description="Thioredoxin-like fold" evidence="1">
    <location>
        <begin position="2"/>
        <end position="76"/>
    </location>
</feature>
<name>A0ABX1MQU0_9RHOO</name>
<dbReference type="SUPFAM" id="SSF52833">
    <property type="entry name" value="Thioredoxin-like"/>
    <property type="match status" value="1"/>
</dbReference>
<sequence length="81" mass="8650">MVNIKVLGPGCANCRKLEEVAREAVASLGVQVEIAKITDMNEIIAYDVLKTPGLVINEKLVSSGRIPTSATVAEWVRAAMP</sequence>
<organism evidence="2 3">
    <name type="scientific">Aromatoleum petrolei</name>
    <dbReference type="NCBI Taxonomy" id="76116"/>
    <lineage>
        <taxon>Bacteria</taxon>
        <taxon>Pseudomonadati</taxon>
        <taxon>Pseudomonadota</taxon>
        <taxon>Betaproteobacteria</taxon>
        <taxon>Rhodocyclales</taxon>
        <taxon>Rhodocyclaceae</taxon>
        <taxon>Aromatoleum</taxon>
    </lineage>
</organism>
<dbReference type="NCBIfam" id="TIGR00412">
    <property type="entry name" value="redox_disulf_2"/>
    <property type="match status" value="1"/>
</dbReference>
<evidence type="ECO:0000313" key="2">
    <source>
        <dbReference type="EMBL" id="NMF89071.1"/>
    </source>
</evidence>
<dbReference type="InterPro" id="IPR036249">
    <property type="entry name" value="Thioredoxin-like_sf"/>
</dbReference>
<evidence type="ECO:0000259" key="1">
    <source>
        <dbReference type="Pfam" id="PF13192"/>
    </source>
</evidence>
<dbReference type="CDD" id="cd01659">
    <property type="entry name" value="TRX_superfamily"/>
    <property type="match status" value="1"/>
</dbReference>
<reference evidence="2 3" key="1">
    <citation type="submission" date="2019-12" db="EMBL/GenBank/DDBJ databases">
        <title>Comparative genomics gives insights into the taxonomy of the Azoarcus-Aromatoleum group and reveals separate origins of nif in the plant-associated Azoarcus and non-plant-associated Aromatoleum sub-groups.</title>
        <authorList>
            <person name="Lafos M."/>
            <person name="Maluk M."/>
            <person name="Batista M."/>
            <person name="Junghare M."/>
            <person name="Carmona M."/>
            <person name="Faoro H."/>
            <person name="Cruz L.M."/>
            <person name="Battistoni F."/>
            <person name="De Souza E."/>
            <person name="Pedrosa F."/>
            <person name="Chen W.-M."/>
            <person name="Poole P.S."/>
            <person name="Dixon R.A."/>
            <person name="James E.K."/>
        </authorList>
    </citation>
    <scope>NUCLEOTIDE SEQUENCE [LARGE SCALE GENOMIC DNA]</scope>
    <source>
        <strain evidence="2 3">ToN1</strain>
    </source>
</reference>
<gene>
    <name evidence="2" type="ORF">GPA26_11360</name>
</gene>
<comment type="caution">
    <text evidence="2">The sequence shown here is derived from an EMBL/GenBank/DDBJ whole genome shotgun (WGS) entry which is preliminary data.</text>
</comment>
<dbReference type="Proteomes" id="UP000652074">
    <property type="component" value="Unassembled WGS sequence"/>
</dbReference>
<dbReference type="RefSeq" id="WP_169206451.1">
    <property type="nucleotide sequence ID" value="NZ_CP059560.1"/>
</dbReference>
<dbReference type="Pfam" id="PF13192">
    <property type="entry name" value="Thioredoxin_3"/>
    <property type="match status" value="1"/>
</dbReference>
<dbReference type="PANTHER" id="PTHR36450">
    <property type="entry name" value="THIOREDOXIN"/>
    <property type="match status" value="1"/>
</dbReference>
<dbReference type="PANTHER" id="PTHR36450:SF1">
    <property type="entry name" value="THIOREDOXIN"/>
    <property type="match status" value="1"/>
</dbReference>
<dbReference type="InterPro" id="IPR012336">
    <property type="entry name" value="Thioredoxin-like_fold"/>
</dbReference>
<dbReference type="EMBL" id="WTVR01000019">
    <property type="protein sequence ID" value="NMF89071.1"/>
    <property type="molecule type" value="Genomic_DNA"/>
</dbReference>